<evidence type="ECO:0000259" key="9">
    <source>
        <dbReference type="PROSITE" id="PS50184"/>
    </source>
</evidence>
<sequence>MSDKEEMASDGSLNVTLTLRLLMHGKEVGSIIGKKGETVKKMREESGARINISEGSSPERIVTITGPTEGIFRAFSMIAQKFEEDITAAMTNSNVTSKPPVTLRLVFPGSQCGSLIGKGGSKIKEIRETTGAQVQVAGDMLPDSTERAVTISGTPQAITQCVRHICSVMLESPPKGATIPYRPKAIPAGAHAVLAPQHAAQLTKLHQLAMQHIPLPSLGQSNPTFPGLDASAHTSSQELAIPNDFIGCIIGRQGSKINEIRQVSGAHIKIASATDGSPMRQVTITGSPASISVAQYLINARWTGSHLRCEVCYVSHGVFPPRWWWGEMLHSVAMTAEVLFVLGFLMSNAQCNPVATVPVSRGRLERVLTQASEDKQQDKKPPEEPLGYGAQQRPQEINNLGPNKTVVSRTSPYPNIQAPGSEGGRSQELWSEQDSLNLIDEGPTSDVTLSLDAIDEYAYPDYRGKGCMDESGFVFAIGEQFTPGPSACPCLCTDEGPLCTKPECPKVHPRCIKVDTSQCCPRCKEKKNYCEFRGKIYASLEEFKVSPCEKCRCEPSGEVLCSVAACPQTECVDPQYEPDQCCPICKSGPNCYADTAVIPAGREVKIDECTICYCTYEEGTWQIERQATCSKNECQRS</sequence>
<keyword evidence="7" id="KW-0694">RNA-binding</keyword>
<dbReference type="PANTHER" id="PTHR46252">
    <property type="entry name" value="BRORIN FAMILY MEMBER"/>
    <property type="match status" value="1"/>
</dbReference>
<organism evidence="10 11">
    <name type="scientific">Scophthalmus maximus</name>
    <name type="common">Turbot</name>
    <name type="synonym">Psetta maxima</name>
    <dbReference type="NCBI Taxonomy" id="52904"/>
    <lineage>
        <taxon>Eukaryota</taxon>
        <taxon>Metazoa</taxon>
        <taxon>Chordata</taxon>
        <taxon>Craniata</taxon>
        <taxon>Vertebrata</taxon>
        <taxon>Euteleostomi</taxon>
        <taxon>Actinopterygii</taxon>
        <taxon>Neopterygii</taxon>
        <taxon>Teleostei</taxon>
        <taxon>Neoteleostei</taxon>
        <taxon>Acanthomorphata</taxon>
        <taxon>Carangaria</taxon>
        <taxon>Pleuronectiformes</taxon>
        <taxon>Pleuronectoidei</taxon>
        <taxon>Scophthalmidae</taxon>
        <taxon>Scophthalmus</taxon>
    </lineage>
</organism>
<dbReference type="InterPro" id="IPR059152">
    <property type="entry name" value="VWC2L_N"/>
</dbReference>
<dbReference type="SMART" id="SM00322">
    <property type="entry name" value="KH"/>
    <property type="match status" value="3"/>
</dbReference>
<dbReference type="InterPro" id="IPR004088">
    <property type="entry name" value="KH_dom_type_1"/>
</dbReference>
<dbReference type="FunFam" id="3.30.1370.10:FF:000003">
    <property type="entry name" value="poly(RC)-binding protein 2 isoform X1"/>
    <property type="match status" value="1"/>
</dbReference>
<dbReference type="InterPro" id="IPR001007">
    <property type="entry name" value="VWF_dom"/>
</dbReference>
<evidence type="ECO:0000256" key="5">
    <source>
        <dbReference type="ARBA" id="ARBA00023018"/>
    </source>
</evidence>
<dbReference type="Pfam" id="PF23334">
    <property type="entry name" value="VWC2L_2nd"/>
    <property type="match status" value="1"/>
</dbReference>
<dbReference type="Pfam" id="PF23333">
    <property type="entry name" value="VWC2L_1st"/>
    <property type="match status" value="1"/>
</dbReference>
<accession>A0A6A4S3Y1</accession>
<dbReference type="GO" id="GO:0005615">
    <property type="term" value="C:extracellular space"/>
    <property type="evidence" value="ECO:0007669"/>
    <property type="project" value="TreeGrafter"/>
</dbReference>
<evidence type="ECO:0000256" key="1">
    <source>
        <dbReference type="ARBA" id="ARBA00004613"/>
    </source>
</evidence>
<protein>
    <recommendedName>
        <fullName evidence="9">VWFC domain-containing protein</fullName>
    </recommendedName>
</protein>
<dbReference type="GO" id="GO:0030514">
    <property type="term" value="P:negative regulation of BMP signaling pathway"/>
    <property type="evidence" value="ECO:0007669"/>
    <property type="project" value="TreeGrafter"/>
</dbReference>
<dbReference type="Gene3D" id="3.30.1370.10">
    <property type="entry name" value="K Homology domain, type 1"/>
    <property type="match status" value="3"/>
</dbReference>
<dbReference type="Gene3D" id="6.20.200.20">
    <property type="match status" value="1"/>
</dbReference>
<dbReference type="InterPro" id="IPR036612">
    <property type="entry name" value="KH_dom_type_1_sf"/>
</dbReference>
<dbReference type="SMART" id="SM00214">
    <property type="entry name" value="VWC"/>
    <property type="match status" value="2"/>
</dbReference>
<dbReference type="PROSITE" id="PS50184">
    <property type="entry name" value="VWFC_2"/>
    <property type="match status" value="1"/>
</dbReference>
<dbReference type="SUPFAM" id="SSF57603">
    <property type="entry name" value="FnI-like domain"/>
    <property type="match status" value="1"/>
</dbReference>
<keyword evidence="2" id="KW-0964">Secreted</keyword>
<feature type="compositionally biased region" description="Polar residues" evidence="8">
    <location>
        <begin position="392"/>
        <end position="414"/>
    </location>
</feature>
<keyword evidence="3" id="KW-0732">Signal</keyword>
<dbReference type="Proteomes" id="UP000438429">
    <property type="component" value="Unassembled WGS sequence"/>
</dbReference>
<dbReference type="GO" id="GO:0032281">
    <property type="term" value="C:AMPA glutamate receptor complex"/>
    <property type="evidence" value="ECO:0007669"/>
    <property type="project" value="TreeGrafter"/>
</dbReference>
<feature type="domain" description="VWFC" evidence="9">
    <location>
        <begin position="528"/>
        <end position="586"/>
    </location>
</feature>
<feature type="compositionally biased region" description="Basic and acidic residues" evidence="8">
    <location>
        <begin position="370"/>
        <end position="383"/>
    </location>
</feature>
<name>A0A6A4S3Y1_SCOMX</name>
<gene>
    <name evidence="10" type="ORF">F2P81_019960</name>
</gene>
<dbReference type="PROSITE" id="PS01208">
    <property type="entry name" value="VWFC_1"/>
    <property type="match status" value="1"/>
</dbReference>
<reference evidence="10 11" key="1">
    <citation type="submission" date="2019-06" db="EMBL/GenBank/DDBJ databases">
        <title>Draft genomes of female and male turbot (Scophthalmus maximus).</title>
        <authorList>
            <person name="Xu H."/>
            <person name="Xu X.-W."/>
            <person name="Shao C."/>
            <person name="Chen S."/>
        </authorList>
    </citation>
    <scope>NUCLEOTIDE SEQUENCE [LARGE SCALE GENOMIC DNA]</scope>
    <source>
        <strain evidence="10">Ysfricsl-2016a</strain>
        <tissue evidence="10">Blood</tissue>
    </source>
</reference>
<dbReference type="GO" id="GO:0003723">
    <property type="term" value="F:RNA binding"/>
    <property type="evidence" value="ECO:0007669"/>
    <property type="project" value="UniProtKB-UniRule"/>
</dbReference>
<evidence type="ECO:0000256" key="7">
    <source>
        <dbReference type="PROSITE-ProRule" id="PRU00117"/>
    </source>
</evidence>
<dbReference type="FunFam" id="3.30.1370.10:FF:000002">
    <property type="entry name" value="poly(RC)-binding protein 2 isoform X1"/>
    <property type="match status" value="1"/>
</dbReference>
<dbReference type="Pfam" id="PF00013">
    <property type="entry name" value="KH_1"/>
    <property type="match status" value="3"/>
</dbReference>
<dbReference type="InterPro" id="IPR057856">
    <property type="entry name" value="VWC2L_C"/>
</dbReference>
<dbReference type="AlphaFoldDB" id="A0A6A4S3Y1"/>
<dbReference type="InterPro" id="IPR004087">
    <property type="entry name" value="KH_dom"/>
</dbReference>
<evidence type="ECO:0000256" key="8">
    <source>
        <dbReference type="SAM" id="MobiDB-lite"/>
    </source>
</evidence>
<evidence type="ECO:0000256" key="4">
    <source>
        <dbReference type="ARBA" id="ARBA00022737"/>
    </source>
</evidence>
<keyword evidence="4" id="KW-0677">Repeat</keyword>
<feature type="region of interest" description="Disordered" evidence="8">
    <location>
        <begin position="370"/>
        <end position="428"/>
    </location>
</feature>
<dbReference type="InterPro" id="IPR042979">
    <property type="entry name" value="VWC2/VWC2L"/>
</dbReference>
<evidence type="ECO:0000313" key="11">
    <source>
        <dbReference type="Proteomes" id="UP000438429"/>
    </source>
</evidence>
<dbReference type="PROSITE" id="PS50084">
    <property type="entry name" value="KH_TYPE_1"/>
    <property type="match status" value="3"/>
</dbReference>
<dbReference type="EMBL" id="VEVO01000018">
    <property type="protein sequence ID" value="KAF0027219.1"/>
    <property type="molecule type" value="Genomic_DNA"/>
</dbReference>
<dbReference type="Pfam" id="PF23331">
    <property type="entry name" value="VWC2L_C"/>
    <property type="match status" value="1"/>
</dbReference>
<proteinExistence type="predicted"/>
<evidence type="ECO:0000256" key="2">
    <source>
        <dbReference type="ARBA" id="ARBA00022525"/>
    </source>
</evidence>
<dbReference type="GO" id="GO:0045202">
    <property type="term" value="C:synapse"/>
    <property type="evidence" value="ECO:0007669"/>
    <property type="project" value="UniProtKB-SubCell"/>
</dbReference>
<keyword evidence="5" id="KW-0770">Synapse</keyword>
<comment type="caution">
    <text evidence="10">The sequence shown here is derived from an EMBL/GenBank/DDBJ whole genome shotgun (WGS) entry which is preliminary data.</text>
</comment>
<dbReference type="SUPFAM" id="SSF54791">
    <property type="entry name" value="Eukaryotic type KH-domain (KH-domain type I)"/>
    <property type="match status" value="3"/>
</dbReference>
<evidence type="ECO:0000313" key="10">
    <source>
        <dbReference type="EMBL" id="KAF0027219.1"/>
    </source>
</evidence>
<dbReference type="PANTHER" id="PTHR46252:SF4">
    <property type="entry name" value="BRORIN"/>
    <property type="match status" value="1"/>
</dbReference>
<evidence type="ECO:0000256" key="6">
    <source>
        <dbReference type="ARBA" id="ARBA00034103"/>
    </source>
</evidence>
<evidence type="ECO:0000256" key="3">
    <source>
        <dbReference type="ARBA" id="ARBA00022729"/>
    </source>
</evidence>
<comment type="subcellular location">
    <subcellularLocation>
        <location evidence="1">Secreted</location>
    </subcellularLocation>
    <subcellularLocation>
        <location evidence="6">Synapse</location>
    </subcellularLocation>
</comment>